<dbReference type="EC" id="4.2.3.4" evidence="8 19"/>
<sequence length="354" mass="39308">MAEQKVVISKDLKADLQAFLATLNYDKLFILTDTNTQEKCYPLIQDVPAIKEAPVITVDAGDTHKGLEALSNIWMRLSNEGASRNSLLVNLGGGMVTDMGGFAGATFKRGLKTVNIPTTLMASVDAAVGGKTGINFNGLKNEIGSFYPPECVFIDCEFLRTLDRDNLLSGYAEMIKHALISSMDTYATVMLFDLDQKMDYAFLNKMVAQSVAVKERIVAEDPKEHGIRKALNFGHTIGHAYESLSFKKNRPLLHGHAVAAGIVSELYLSYKLCGFPSSNLSQVIQYIKEYYPAFIFDCKDYETLYELMTHDKKNEGGIINFTLLSKIGEVQINQAVTKEKILESLDFYRESFGV</sequence>
<dbReference type="GO" id="GO:0046872">
    <property type="term" value="F:metal ion binding"/>
    <property type="evidence" value="ECO:0007669"/>
    <property type="project" value="UniProtKB-KW"/>
</dbReference>
<feature type="domain" description="3-dehydroquinate synthase N-terminal" evidence="20">
    <location>
        <begin position="56"/>
        <end position="167"/>
    </location>
</feature>
<evidence type="ECO:0000256" key="10">
    <source>
        <dbReference type="ARBA" id="ARBA00022490"/>
    </source>
</evidence>
<evidence type="ECO:0000256" key="7">
    <source>
        <dbReference type="ARBA" id="ARBA00005412"/>
    </source>
</evidence>
<evidence type="ECO:0000256" key="18">
    <source>
        <dbReference type="ARBA" id="ARBA00023285"/>
    </source>
</evidence>
<dbReference type="InterPro" id="IPR030960">
    <property type="entry name" value="DHQS/DOIS_N"/>
</dbReference>
<comment type="subcellular location">
    <subcellularLocation>
        <location evidence="5">Cytoplasm</location>
    </subcellularLocation>
</comment>
<evidence type="ECO:0000259" key="20">
    <source>
        <dbReference type="Pfam" id="PF01761"/>
    </source>
</evidence>
<proteinExistence type="inferred from homology"/>
<comment type="catalytic activity">
    <reaction evidence="1">
        <text>7-phospho-2-dehydro-3-deoxy-D-arabino-heptonate = 3-dehydroquinate + phosphate</text>
        <dbReference type="Rhea" id="RHEA:21968"/>
        <dbReference type="ChEBI" id="CHEBI:32364"/>
        <dbReference type="ChEBI" id="CHEBI:43474"/>
        <dbReference type="ChEBI" id="CHEBI:58394"/>
        <dbReference type="EC" id="4.2.3.4"/>
    </reaction>
</comment>
<evidence type="ECO:0000256" key="15">
    <source>
        <dbReference type="ARBA" id="ARBA00023027"/>
    </source>
</evidence>
<reference evidence="22 23" key="1">
    <citation type="submission" date="2013-04" db="EMBL/GenBank/DDBJ databases">
        <title>The Genome Sequence of Parabacteroides goldsteinii DSM 19448.</title>
        <authorList>
            <consortium name="The Broad Institute Genomics Platform"/>
            <person name="Earl A."/>
            <person name="Ward D."/>
            <person name="Feldgarden M."/>
            <person name="Gevers D."/>
            <person name="Martens E."/>
            <person name="Sakamoto M."/>
            <person name="Benno Y."/>
            <person name="Song Y."/>
            <person name="Liu C."/>
            <person name="Lee J."/>
            <person name="Bolanos M."/>
            <person name="Vaisanen M.L."/>
            <person name="Finegold S.M."/>
            <person name="Walker B."/>
            <person name="Young S."/>
            <person name="Zeng Q."/>
            <person name="Gargeya S."/>
            <person name="Fitzgerald M."/>
            <person name="Haas B."/>
            <person name="Abouelleil A."/>
            <person name="Allen A.W."/>
            <person name="Alvarado L."/>
            <person name="Arachchi H.M."/>
            <person name="Berlin A.M."/>
            <person name="Chapman S.B."/>
            <person name="Gainer-Dewar J."/>
            <person name="Goldberg J."/>
            <person name="Griggs A."/>
            <person name="Gujja S."/>
            <person name="Hansen M."/>
            <person name="Howarth C."/>
            <person name="Imamovic A."/>
            <person name="Ireland A."/>
            <person name="Larimer J."/>
            <person name="McCowan C."/>
            <person name="Murphy C."/>
            <person name="Pearson M."/>
            <person name="Poon T.W."/>
            <person name="Priest M."/>
            <person name="Roberts A."/>
            <person name="Saif S."/>
            <person name="Shea T."/>
            <person name="Sisk P."/>
            <person name="Sykes S."/>
            <person name="Wortman J."/>
            <person name="Nusbaum C."/>
            <person name="Birren B."/>
        </authorList>
    </citation>
    <scope>NUCLEOTIDE SEQUENCE [LARGE SCALE GENOMIC DNA]</scope>
    <source>
        <strain evidence="22 23">DSM 19448</strain>
    </source>
</reference>
<dbReference type="GO" id="GO:0009073">
    <property type="term" value="P:aromatic amino acid family biosynthetic process"/>
    <property type="evidence" value="ECO:0007669"/>
    <property type="project" value="UniProtKB-KW"/>
</dbReference>
<evidence type="ECO:0000256" key="14">
    <source>
        <dbReference type="ARBA" id="ARBA00022833"/>
    </source>
</evidence>
<feature type="domain" description="3-dehydroquinate synthase C-terminal" evidence="21">
    <location>
        <begin position="170"/>
        <end position="314"/>
    </location>
</feature>
<keyword evidence="12" id="KW-0479">Metal-binding</keyword>
<keyword evidence="13" id="KW-0547">Nucleotide-binding</keyword>
<dbReference type="PATRIC" id="fig|927665.4.peg.2463"/>
<keyword evidence="17" id="KW-0456">Lyase</keyword>
<dbReference type="AlphaFoldDB" id="A0A0F5JF77"/>
<dbReference type="GO" id="GO:0003856">
    <property type="term" value="F:3-dehydroquinate synthase activity"/>
    <property type="evidence" value="ECO:0007669"/>
    <property type="project" value="UniProtKB-UniRule"/>
</dbReference>
<evidence type="ECO:0000256" key="11">
    <source>
        <dbReference type="ARBA" id="ARBA00022605"/>
    </source>
</evidence>
<evidence type="ECO:0000256" key="5">
    <source>
        <dbReference type="ARBA" id="ARBA00004496"/>
    </source>
</evidence>
<dbReference type="GO" id="GO:0005737">
    <property type="term" value="C:cytoplasm"/>
    <property type="evidence" value="ECO:0007669"/>
    <property type="project" value="UniProtKB-SubCell"/>
</dbReference>
<keyword evidence="11" id="KW-0028">Amino-acid biosynthesis</keyword>
<dbReference type="PANTHER" id="PTHR43622:SF7">
    <property type="entry name" value="3-DEHYDROQUINATE SYNTHASE, CHLOROPLASTIC"/>
    <property type="match status" value="1"/>
</dbReference>
<dbReference type="SUPFAM" id="SSF56796">
    <property type="entry name" value="Dehydroquinate synthase-like"/>
    <property type="match status" value="1"/>
</dbReference>
<dbReference type="InterPro" id="IPR030963">
    <property type="entry name" value="DHQ_synth_fam"/>
</dbReference>
<evidence type="ECO:0000256" key="4">
    <source>
        <dbReference type="ARBA" id="ARBA00003485"/>
    </source>
</evidence>
<organism evidence="22 23">
    <name type="scientific">Parabacteroides goldsteinii DSM 19448 = WAL 12034</name>
    <dbReference type="NCBI Taxonomy" id="927665"/>
    <lineage>
        <taxon>Bacteria</taxon>
        <taxon>Pseudomonadati</taxon>
        <taxon>Bacteroidota</taxon>
        <taxon>Bacteroidia</taxon>
        <taxon>Bacteroidales</taxon>
        <taxon>Tannerellaceae</taxon>
        <taxon>Parabacteroides</taxon>
    </lineage>
</organism>
<dbReference type="RefSeq" id="WP_010800717.1">
    <property type="nucleotide sequence ID" value="NZ_KQ033912.1"/>
</dbReference>
<comment type="function">
    <text evidence="4">Catalyzes the conversion of 3-deoxy-D-arabino-heptulosonate 7-phosphate (DAHP) to dehydroquinate (DHQ).</text>
</comment>
<dbReference type="InterPro" id="IPR056179">
    <property type="entry name" value="DHQS_C"/>
</dbReference>
<gene>
    <name evidence="22" type="ORF">HMPREF1535_02394</name>
</gene>
<dbReference type="Gene3D" id="1.20.1090.10">
    <property type="entry name" value="Dehydroquinate synthase-like - alpha domain"/>
    <property type="match status" value="1"/>
</dbReference>
<evidence type="ECO:0000256" key="6">
    <source>
        <dbReference type="ARBA" id="ARBA00004661"/>
    </source>
</evidence>
<evidence type="ECO:0000256" key="2">
    <source>
        <dbReference type="ARBA" id="ARBA00001911"/>
    </source>
</evidence>
<dbReference type="Pfam" id="PF24621">
    <property type="entry name" value="DHQS_C"/>
    <property type="match status" value="1"/>
</dbReference>
<dbReference type="HOGENOM" id="CLU_001201_0_1_10"/>
<dbReference type="GO" id="GO:0000166">
    <property type="term" value="F:nucleotide binding"/>
    <property type="evidence" value="ECO:0007669"/>
    <property type="project" value="UniProtKB-KW"/>
</dbReference>
<keyword evidence="10" id="KW-0963">Cytoplasm</keyword>
<evidence type="ECO:0000256" key="3">
    <source>
        <dbReference type="ARBA" id="ARBA00001941"/>
    </source>
</evidence>
<accession>A0A0F5JF77</accession>
<comment type="cofactor">
    <cofactor evidence="2">
        <name>NAD(+)</name>
        <dbReference type="ChEBI" id="CHEBI:57540"/>
    </cofactor>
</comment>
<keyword evidence="14" id="KW-0862">Zinc</keyword>
<dbReference type="STRING" id="927665.HMPREF1535_02394"/>
<dbReference type="GO" id="GO:0008652">
    <property type="term" value="P:amino acid biosynthetic process"/>
    <property type="evidence" value="ECO:0007669"/>
    <property type="project" value="UniProtKB-KW"/>
</dbReference>
<evidence type="ECO:0000256" key="16">
    <source>
        <dbReference type="ARBA" id="ARBA00023141"/>
    </source>
</evidence>
<dbReference type="InterPro" id="IPR050071">
    <property type="entry name" value="Dehydroquinate_synthase"/>
</dbReference>
<evidence type="ECO:0000259" key="21">
    <source>
        <dbReference type="Pfam" id="PF24621"/>
    </source>
</evidence>
<comment type="pathway">
    <text evidence="6">Metabolic intermediate biosynthesis; chorismate biosynthesis; chorismate from D-erythrose 4-phosphate and phosphoenolpyruvate: step 2/7.</text>
</comment>
<dbReference type="Pfam" id="PF01761">
    <property type="entry name" value="DHQ_synthase"/>
    <property type="match status" value="1"/>
</dbReference>
<comment type="caution">
    <text evidence="22">The sequence shown here is derived from an EMBL/GenBank/DDBJ whole genome shotgun (WGS) entry which is preliminary data.</text>
</comment>
<keyword evidence="18" id="KW-0170">Cobalt</keyword>
<evidence type="ECO:0000256" key="1">
    <source>
        <dbReference type="ARBA" id="ARBA00001393"/>
    </source>
</evidence>
<name>A0A0F5JF77_9BACT</name>
<dbReference type="GO" id="GO:0009423">
    <property type="term" value="P:chorismate biosynthetic process"/>
    <property type="evidence" value="ECO:0007669"/>
    <property type="project" value="UniProtKB-UniRule"/>
</dbReference>
<dbReference type="CDD" id="cd08195">
    <property type="entry name" value="DHQS"/>
    <property type="match status" value="1"/>
</dbReference>
<evidence type="ECO:0000256" key="13">
    <source>
        <dbReference type="ARBA" id="ARBA00022741"/>
    </source>
</evidence>
<dbReference type="NCBIfam" id="TIGR01357">
    <property type="entry name" value="aroB"/>
    <property type="match status" value="1"/>
</dbReference>
<dbReference type="PANTHER" id="PTHR43622">
    <property type="entry name" value="3-DEHYDROQUINATE SYNTHASE"/>
    <property type="match status" value="1"/>
</dbReference>
<dbReference type="PIRSF" id="PIRSF001455">
    <property type="entry name" value="DHQ_synth"/>
    <property type="match status" value="1"/>
</dbReference>
<evidence type="ECO:0000256" key="8">
    <source>
        <dbReference type="ARBA" id="ARBA00013031"/>
    </source>
</evidence>
<evidence type="ECO:0000313" key="23">
    <source>
        <dbReference type="Proteomes" id="UP000033047"/>
    </source>
</evidence>
<evidence type="ECO:0000313" key="22">
    <source>
        <dbReference type="EMBL" id="KKB56419.1"/>
    </source>
</evidence>
<dbReference type="InterPro" id="IPR016037">
    <property type="entry name" value="DHQ_synth_AroB"/>
</dbReference>
<protein>
    <recommendedName>
        <fullName evidence="9 19">3-dehydroquinate synthase</fullName>
        <ecNumber evidence="8 19">4.2.3.4</ecNumber>
    </recommendedName>
</protein>
<evidence type="ECO:0000256" key="12">
    <source>
        <dbReference type="ARBA" id="ARBA00022723"/>
    </source>
</evidence>
<comment type="similarity">
    <text evidence="7">Belongs to the sugar phosphate cyclases superfamily. Dehydroquinate synthase family.</text>
</comment>
<evidence type="ECO:0000256" key="17">
    <source>
        <dbReference type="ARBA" id="ARBA00023239"/>
    </source>
</evidence>
<evidence type="ECO:0000256" key="9">
    <source>
        <dbReference type="ARBA" id="ARBA00017684"/>
    </source>
</evidence>
<dbReference type="EMBL" id="AQHV01000011">
    <property type="protein sequence ID" value="KKB56419.1"/>
    <property type="molecule type" value="Genomic_DNA"/>
</dbReference>
<dbReference type="Gene3D" id="3.40.50.1970">
    <property type="match status" value="1"/>
</dbReference>
<dbReference type="Proteomes" id="UP000033047">
    <property type="component" value="Unassembled WGS sequence"/>
</dbReference>
<keyword evidence="16" id="KW-0057">Aromatic amino acid biosynthesis</keyword>
<evidence type="ECO:0000256" key="19">
    <source>
        <dbReference type="NCBIfam" id="TIGR01357"/>
    </source>
</evidence>
<comment type="cofactor">
    <cofactor evidence="3">
        <name>Co(2+)</name>
        <dbReference type="ChEBI" id="CHEBI:48828"/>
    </cofactor>
</comment>
<keyword evidence="15" id="KW-0520">NAD</keyword>